<evidence type="ECO:0000256" key="1">
    <source>
        <dbReference type="SAM" id="MobiDB-lite"/>
    </source>
</evidence>
<accession>A0A9P8IAR5</accession>
<protein>
    <submittedName>
        <fullName evidence="2">Uncharacterized protein</fullName>
    </submittedName>
</protein>
<evidence type="ECO:0000313" key="2">
    <source>
        <dbReference type="EMBL" id="KAH0548356.1"/>
    </source>
</evidence>
<feature type="region of interest" description="Disordered" evidence="1">
    <location>
        <begin position="1"/>
        <end position="67"/>
    </location>
</feature>
<sequence length="98" mass="10521">MPTQHYQKIRRASAAAASASSSPVKLTTPKSTPTKNKKRKLSAATISTADDDSEPDPDSGCKVKGEQEDLFKGSLFKIEEEAGEGGVKKPIDLERSDE</sequence>
<proteinExistence type="predicted"/>
<reference evidence="2" key="1">
    <citation type="submission" date="2021-03" db="EMBL/GenBank/DDBJ databases">
        <title>Comparative genomics and phylogenomic investigation of the class Geoglossomycetes provide insights into ecological specialization and systematics.</title>
        <authorList>
            <person name="Melie T."/>
            <person name="Pirro S."/>
            <person name="Miller A.N."/>
            <person name="Quandt A."/>
        </authorList>
    </citation>
    <scope>NUCLEOTIDE SEQUENCE</scope>
    <source>
        <strain evidence="2">CAQ_001_2017</strain>
    </source>
</reference>
<gene>
    <name evidence="2" type="ORF">GP486_007970</name>
</gene>
<comment type="caution">
    <text evidence="2">The sequence shown here is derived from an EMBL/GenBank/DDBJ whole genome shotgun (WGS) entry which is preliminary data.</text>
</comment>
<dbReference type="Proteomes" id="UP000750711">
    <property type="component" value="Unassembled WGS sequence"/>
</dbReference>
<dbReference type="AlphaFoldDB" id="A0A9P8IAR5"/>
<organism evidence="2 3">
    <name type="scientific">Trichoglossum hirsutum</name>
    <dbReference type="NCBI Taxonomy" id="265104"/>
    <lineage>
        <taxon>Eukaryota</taxon>
        <taxon>Fungi</taxon>
        <taxon>Dikarya</taxon>
        <taxon>Ascomycota</taxon>
        <taxon>Pezizomycotina</taxon>
        <taxon>Geoglossomycetes</taxon>
        <taxon>Geoglossales</taxon>
        <taxon>Geoglossaceae</taxon>
        <taxon>Trichoglossum</taxon>
    </lineage>
</organism>
<keyword evidence="3" id="KW-1185">Reference proteome</keyword>
<evidence type="ECO:0000313" key="3">
    <source>
        <dbReference type="Proteomes" id="UP000750711"/>
    </source>
</evidence>
<feature type="compositionally biased region" description="Low complexity" evidence="1">
    <location>
        <begin position="12"/>
        <end position="34"/>
    </location>
</feature>
<dbReference type="EMBL" id="JAGHQM010002619">
    <property type="protein sequence ID" value="KAH0548356.1"/>
    <property type="molecule type" value="Genomic_DNA"/>
</dbReference>
<name>A0A9P8IAR5_9PEZI</name>